<dbReference type="Proteomes" id="UP000664203">
    <property type="component" value="Unassembled WGS sequence"/>
</dbReference>
<dbReference type="AlphaFoldDB" id="A0A8H3EKG2"/>
<organism evidence="9 10">
    <name type="scientific">Alectoria fallacina</name>
    <dbReference type="NCBI Taxonomy" id="1903189"/>
    <lineage>
        <taxon>Eukaryota</taxon>
        <taxon>Fungi</taxon>
        <taxon>Dikarya</taxon>
        <taxon>Ascomycota</taxon>
        <taxon>Pezizomycotina</taxon>
        <taxon>Lecanoromycetes</taxon>
        <taxon>OSLEUM clade</taxon>
        <taxon>Lecanoromycetidae</taxon>
        <taxon>Lecanorales</taxon>
        <taxon>Lecanorineae</taxon>
        <taxon>Parmeliaceae</taxon>
        <taxon>Alectoria</taxon>
    </lineage>
</organism>
<dbReference type="InterPro" id="IPR036388">
    <property type="entry name" value="WH-like_DNA-bd_sf"/>
</dbReference>
<keyword evidence="4" id="KW-0539">Nucleus</keyword>
<dbReference type="GO" id="GO:0007129">
    <property type="term" value="P:homologous chromosome pairing at meiosis"/>
    <property type="evidence" value="ECO:0007669"/>
    <property type="project" value="TreeGrafter"/>
</dbReference>
<evidence type="ECO:0000256" key="7">
    <source>
        <dbReference type="SAM" id="MobiDB-lite"/>
    </source>
</evidence>
<protein>
    <recommendedName>
        <fullName evidence="8">Homologous-pairing protein 2 winged helix domain-containing protein</fullName>
    </recommendedName>
</protein>
<evidence type="ECO:0000256" key="1">
    <source>
        <dbReference type="ARBA" id="ARBA00004123"/>
    </source>
</evidence>
<evidence type="ECO:0000256" key="5">
    <source>
        <dbReference type="ARBA" id="ARBA00023254"/>
    </source>
</evidence>
<dbReference type="GO" id="GO:0010774">
    <property type="term" value="P:meiotic strand invasion involved in reciprocal meiotic recombination"/>
    <property type="evidence" value="ECO:0007669"/>
    <property type="project" value="TreeGrafter"/>
</dbReference>
<feature type="region of interest" description="Disordered" evidence="7">
    <location>
        <begin position="1"/>
        <end position="41"/>
    </location>
</feature>
<comment type="similarity">
    <text evidence="2">Belongs to the HOP2 family.</text>
</comment>
<dbReference type="GO" id="GO:0003690">
    <property type="term" value="F:double-stranded DNA binding"/>
    <property type="evidence" value="ECO:0007669"/>
    <property type="project" value="TreeGrafter"/>
</dbReference>
<evidence type="ECO:0000313" key="10">
    <source>
        <dbReference type="Proteomes" id="UP000664203"/>
    </source>
</evidence>
<keyword evidence="3" id="KW-0233">DNA recombination</keyword>
<dbReference type="PANTHER" id="PTHR15938">
    <property type="entry name" value="TBP-1 INTERACTING PROTEIN"/>
    <property type="match status" value="1"/>
</dbReference>
<dbReference type="Gene3D" id="1.10.10.10">
    <property type="entry name" value="Winged helix-like DNA-binding domain superfamily/Winged helix DNA-binding domain"/>
    <property type="match status" value="1"/>
</dbReference>
<comment type="subcellular location">
    <subcellularLocation>
        <location evidence="1">Nucleus</location>
    </subcellularLocation>
</comment>
<feature type="domain" description="Homologous-pairing protein 2 winged helix" evidence="8">
    <location>
        <begin position="68"/>
        <end position="109"/>
    </location>
</feature>
<evidence type="ECO:0000256" key="6">
    <source>
        <dbReference type="SAM" id="Coils"/>
    </source>
</evidence>
<dbReference type="Pfam" id="PF07106">
    <property type="entry name" value="WHD_TBPIP"/>
    <property type="match status" value="1"/>
</dbReference>
<evidence type="ECO:0000313" key="9">
    <source>
        <dbReference type="EMBL" id="CAF9907452.1"/>
    </source>
</evidence>
<reference evidence="9" key="1">
    <citation type="submission" date="2021-03" db="EMBL/GenBank/DDBJ databases">
        <authorList>
            <person name="Tagirdzhanova G."/>
        </authorList>
    </citation>
    <scope>NUCLEOTIDE SEQUENCE</scope>
</reference>
<dbReference type="PANTHER" id="PTHR15938:SF0">
    <property type="entry name" value="HOMOLOGOUS-PAIRING PROTEIN 2 HOMOLOG"/>
    <property type="match status" value="1"/>
</dbReference>
<name>A0A8H3EKG2_9LECA</name>
<keyword evidence="10" id="KW-1185">Reference proteome</keyword>
<feature type="compositionally biased region" description="Basic and acidic residues" evidence="7">
    <location>
        <begin position="1"/>
        <end position="12"/>
    </location>
</feature>
<dbReference type="GO" id="GO:0000709">
    <property type="term" value="P:meiotic joint molecule formation"/>
    <property type="evidence" value="ECO:0007669"/>
    <property type="project" value="TreeGrafter"/>
</dbReference>
<sequence length="240" mass="26736">MAPRKEKTDKVTADQGDDNQTIRQSARSGDSGSNAAEEAEPSLLCERHSHPLTTIIKSQPLTPIVRQATDISANLHNKVTKTYAAKVLKELHESQVIAGKGAGKQWVYHAVQDPDDAMSLEDIAAMDREIADLRETIATAKANEKLLRANLISVNATLSTEELRSSVSLLGLEKKEMVARLGPLRSGNVKRVEVEEKEAVDKAWKEWSRKARSRKKICMELWVVSTEEMEPGKTRKELWV</sequence>
<evidence type="ECO:0000259" key="8">
    <source>
        <dbReference type="Pfam" id="PF07106"/>
    </source>
</evidence>
<dbReference type="GO" id="GO:0000794">
    <property type="term" value="C:condensed nuclear chromosome"/>
    <property type="evidence" value="ECO:0007669"/>
    <property type="project" value="TreeGrafter"/>
</dbReference>
<gene>
    <name evidence="9" type="ORF">ALECFALPRED_003332</name>
</gene>
<evidence type="ECO:0000256" key="2">
    <source>
        <dbReference type="ARBA" id="ARBA00007922"/>
    </source>
</evidence>
<accession>A0A8H3EKG2</accession>
<keyword evidence="5" id="KW-0469">Meiosis</keyword>
<keyword evidence="6" id="KW-0175">Coiled coil</keyword>
<evidence type="ECO:0000256" key="3">
    <source>
        <dbReference type="ARBA" id="ARBA00023172"/>
    </source>
</evidence>
<proteinExistence type="inferred from homology"/>
<feature type="coiled-coil region" evidence="6">
    <location>
        <begin position="123"/>
        <end position="150"/>
    </location>
</feature>
<dbReference type="GO" id="GO:0120231">
    <property type="term" value="C:DNA recombinase auxiliary factor complex"/>
    <property type="evidence" value="ECO:0007669"/>
    <property type="project" value="TreeGrafter"/>
</dbReference>
<evidence type="ECO:0000256" key="4">
    <source>
        <dbReference type="ARBA" id="ARBA00023242"/>
    </source>
</evidence>
<feature type="compositionally biased region" description="Polar residues" evidence="7">
    <location>
        <begin position="18"/>
        <end position="34"/>
    </location>
</feature>
<comment type="caution">
    <text evidence="9">The sequence shown here is derived from an EMBL/GenBank/DDBJ whole genome shotgun (WGS) entry which is preliminary data.</text>
</comment>
<dbReference type="OrthoDB" id="272266at2759"/>
<dbReference type="GO" id="GO:0120230">
    <property type="term" value="F:recombinase activator activity"/>
    <property type="evidence" value="ECO:0007669"/>
    <property type="project" value="TreeGrafter"/>
</dbReference>
<dbReference type="InterPro" id="IPR010776">
    <property type="entry name" value="Hop2_WH_dom"/>
</dbReference>
<dbReference type="EMBL" id="CAJPDR010000021">
    <property type="protein sequence ID" value="CAF9907452.1"/>
    <property type="molecule type" value="Genomic_DNA"/>
</dbReference>